<gene>
    <name evidence="1" type="ORF">SDJN03_25216</name>
</gene>
<organism evidence="1 2">
    <name type="scientific">Cucurbita argyrosperma subsp. sororia</name>
    <dbReference type="NCBI Taxonomy" id="37648"/>
    <lineage>
        <taxon>Eukaryota</taxon>
        <taxon>Viridiplantae</taxon>
        <taxon>Streptophyta</taxon>
        <taxon>Embryophyta</taxon>
        <taxon>Tracheophyta</taxon>
        <taxon>Spermatophyta</taxon>
        <taxon>Magnoliopsida</taxon>
        <taxon>eudicotyledons</taxon>
        <taxon>Gunneridae</taxon>
        <taxon>Pentapetalae</taxon>
        <taxon>rosids</taxon>
        <taxon>fabids</taxon>
        <taxon>Cucurbitales</taxon>
        <taxon>Cucurbitaceae</taxon>
        <taxon>Cucurbiteae</taxon>
        <taxon>Cucurbita</taxon>
    </lineage>
</organism>
<keyword evidence="2" id="KW-1185">Reference proteome</keyword>
<feature type="non-terminal residue" evidence="1">
    <location>
        <position position="1"/>
    </location>
</feature>
<proteinExistence type="predicted"/>
<protein>
    <recommendedName>
        <fullName evidence="3">Secreted protein</fullName>
    </recommendedName>
</protein>
<comment type="caution">
    <text evidence="1">The sequence shown here is derived from an EMBL/GenBank/DDBJ whole genome shotgun (WGS) entry which is preliminary data.</text>
</comment>
<evidence type="ECO:0000313" key="1">
    <source>
        <dbReference type="EMBL" id="KAG6577642.1"/>
    </source>
</evidence>
<accession>A0AAV6M9E1</accession>
<name>A0AAV6M9E1_9ROSI</name>
<dbReference type="EMBL" id="JAGKQH010000016">
    <property type="protein sequence ID" value="KAG6577642.1"/>
    <property type="molecule type" value="Genomic_DNA"/>
</dbReference>
<dbReference type="AlphaFoldDB" id="A0AAV6M9E1"/>
<dbReference type="Proteomes" id="UP000685013">
    <property type="component" value="Chromosome 16"/>
</dbReference>
<sequence length="80" mass="8813">MGYLFFLSPGCAALVLLKDSTSVFCPLLSISRLPNPMLPTMVEDRTIILTRKWQACNQEADSCIQIAHQVAGCKDYPSPP</sequence>
<evidence type="ECO:0008006" key="3">
    <source>
        <dbReference type="Google" id="ProtNLM"/>
    </source>
</evidence>
<reference evidence="1 2" key="1">
    <citation type="journal article" date="2021" name="Hortic Res">
        <title>The domestication of Cucurbita argyrosperma as revealed by the genome of its wild relative.</title>
        <authorList>
            <person name="Barrera-Redondo J."/>
            <person name="Sanchez-de la Vega G."/>
            <person name="Aguirre-Liguori J.A."/>
            <person name="Castellanos-Morales G."/>
            <person name="Gutierrez-Guerrero Y.T."/>
            <person name="Aguirre-Dugua X."/>
            <person name="Aguirre-Planter E."/>
            <person name="Tenaillon M.I."/>
            <person name="Lira-Saade R."/>
            <person name="Eguiarte L.E."/>
        </authorList>
    </citation>
    <scope>NUCLEOTIDE SEQUENCE [LARGE SCALE GENOMIC DNA]</scope>
    <source>
        <strain evidence="1">JBR-2021</strain>
    </source>
</reference>
<evidence type="ECO:0000313" key="2">
    <source>
        <dbReference type="Proteomes" id="UP000685013"/>
    </source>
</evidence>